<dbReference type="Proteomes" id="UP001501638">
    <property type="component" value="Unassembled WGS sequence"/>
</dbReference>
<evidence type="ECO:0000313" key="1">
    <source>
        <dbReference type="EMBL" id="GAA2449712.1"/>
    </source>
</evidence>
<accession>A0ABN3K5X5</accession>
<reference evidence="1 2" key="1">
    <citation type="journal article" date="2019" name="Int. J. Syst. Evol. Microbiol.">
        <title>The Global Catalogue of Microorganisms (GCM) 10K type strain sequencing project: providing services to taxonomists for standard genome sequencing and annotation.</title>
        <authorList>
            <consortium name="The Broad Institute Genomics Platform"/>
            <consortium name="The Broad Institute Genome Sequencing Center for Infectious Disease"/>
            <person name="Wu L."/>
            <person name="Ma J."/>
        </authorList>
    </citation>
    <scope>NUCLEOTIDE SEQUENCE [LARGE SCALE GENOMIC DNA]</scope>
    <source>
        <strain evidence="1 2">JCM 6305</strain>
    </source>
</reference>
<comment type="caution">
    <text evidence="1">The sequence shown here is derived from an EMBL/GenBank/DDBJ whole genome shotgun (WGS) entry which is preliminary data.</text>
</comment>
<organism evidence="1 2">
    <name type="scientific">Streptomyces macrosporus</name>
    <dbReference type="NCBI Taxonomy" id="44032"/>
    <lineage>
        <taxon>Bacteria</taxon>
        <taxon>Bacillati</taxon>
        <taxon>Actinomycetota</taxon>
        <taxon>Actinomycetes</taxon>
        <taxon>Kitasatosporales</taxon>
        <taxon>Streptomycetaceae</taxon>
        <taxon>Streptomyces</taxon>
    </lineage>
</organism>
<evidence type="ECO:0000313" key="2">
    <source>
        <dbReference type="Proteomes" id="UP001501638"/>
    </source>
</evidence>
<gene>
    <name evidence="1" type="ORF">GCM10010405_36470</name>
</gene>
<proteinExistence type="predicted"/>
<dbReference type="RefSeq" id="WP_344324224.1">
    <property type="nucleotide sequence ID" value="NZ_BAAASZ010000026.1"/>
</dbReference>
<name>A0ABN3K5X5_9ACTN</name>
<dbReference type="EMBL" id="BAAASZ010000026">
    <property type="protein sequence ID" value="GAA2449712.1"/>
    <property type="molecule type" value="Genomic_DNA"/>
</dbReference>
<protein>
    <recommendedName>
        <fullName evidence="3">SseB protein N-terminal domain-containing protein</fullName>
    </recommendedName>
</protein>
<keyword evidence="2" id="KW-1185">Reference proteome</keyword>
<sequence>MELVDEIAAMRQGRGNPGALVGEFRRTPLLVPLVDGGLLTAVFGGVRWIHAFTDEAALARFAQARNVPPDQEWEYVSLLGARLTDAVIPSMDGPGGVAVNAADEDASMLFPPVKGIVPDAVAVDVDHADQGEGAR</sequence>
<evidence type="ECO:0008006" key="3">
    <source>
        <dbReference type="Google" id="ProtNLM"/>
    </source>
</evidence>